<evidence type="ECO:0000256" key="1">
    <source>
        <dbReference type="ARBA" id="ARBA00004389"/>
    </source>
</evidence>
<organism evidence="6 7">
    <name type="scientific">Exobacillus caeni</name>
    <dbReference type="NCBI Taxonomy" id="2574798"/>
    <lineage>
        <taxon>Bacteria</taxon>
        <taxon>Bacillati</taxon>
        <taxon>Bacillota</taxon>
        <taxon>Bacilli</taxon>
        <taxon>Bacillales</taxon>
        <taxon>Guptibacillaceae</taxon>
        <taxon>Exobacillus</taxon>
    </lineage>
</organism>
<evidence type="ECO:0000256" key="3">
    <source>
        <dbReference type="ARBA" id="ARBA00022824"/>
    </source>
</evidence>
<dbReference type="PANTHER" id="PTHR12154:SF4">
    <property type="entry name" value="UDP-N-ACETYLGLUCOSAMINE TRANSFERASE SUBUNIT ALG14 HOMOLOG"/>
    <property type="match status" value="1"/>
</dbReference>
<keyword evidence="5" id="KW-0472">Membrane</keyword>
<dbReference type="GO" id="GO:0004577">
    <property type="term" value="F:N-acetylglucosaminyldiphosphodolichol N-acetylglucosaminyltransferase activity"/>
    <property type="evidence" value="ECO:0007669"/>
    <property type="project" value="TreeGrafter"/>
</dbReference>
<dbReference type="Gene3D" id="3.40.50.2000">
    <property type="entry name" value="Glycogen Phosphorylase B"/>
    <property type="match status" value="1"/>
</dbReference>
<keyword evidence="2" id="KW-0812">Transmembrane</keyword>
<evidence type="ECO:0000256" key="5">
    <source>
        <dbReference type="ARBA" id="ARBA00023136"/>
    </source>
</evidence>
<keyword evidence="7" id="KW-1185">Reference proteome</keyword>
<dbReference type="NCBIfam" id="NF041549">
    <property type="entry name" value="PssD"/>
    <property type="match status" value="1"/>
</dbReference>
<evidence type="ECO:0000313" key="7">
    <source>
        <dbReference type="Proteomes" id="UP000308230"/>
    </source>
</evidence>
<reference evidence="6 7" key="1">
    <citation type="submission" date="2019-04" db="EMBL/GenBank/DDBJ databases">
        <title>Bacillus caeni sp. nov., a bacterium isolated from mangrove sediment.</title>
        <authorList>
            <person name="Huang H."/>
            <person name="Mo K."/>
            <person name="Hu Y."/>
        </authorList>
    </citation>
    <scope>NUCLEOTIDE SEQUENCE [LARGE SCALE GENOMIC DNA]</scope>
    <source>
        <strain evidence="6 7">HB172195</strain>
    </source>
</reference>
<gene>
    <name evidence="6" type="ORF">FCL54_21930</name>
</gene>
<comment type="subcellular location">
    <subcellularLocation>
        <location evidence="1">Endoplasmic reticulum membrane</location>
        <topology evidence="1">Single-pass membrane protein</topology>
    </subcellularLocation>
</comment>
<dbReference type="EMBL" id="SWLG01000027">
    <property type="protein sequence ID" value="TLS35185.1"/>
    <property type="molecule type" value="Genomic_DNA"/>
</dbReference>
<evidence type="ECO:0000256" key="4">
    <source>
        <dbReference type="ARBA" id="ARBA00022989"/>
    </source>
</evidence>
<evidence type="ECO:0000256" key="2">
    <source>
        <dbReference type="ARBA" id="ARBA00022692"/>
    </source>
</evidence>
<proteinExistence type="predicted"/>
<dbReference type="AlphaFoldDB" id="A0A5R9F5V7"/>
<dbReference type="OrthoDB" id="555447at2"/>
<name>A0A5R9F5V7_9BACL</name>
<accession>A0A5R9F5V7</accession>
<dbReference type="GO" id="GO:0006488">
    <property type="term" value="P:dolichol-linked oligosaccharide biosynthetic process"/>
    <property type="evidence" value="ECO:0007669"/>
    <property type="project" value="InterPro"/>
</dbReference>
<dbReference type="SUPFAM" id="SSF53756">
    <property type="entry name" value="UDP-Glycosyltransferase/glycogen phosphorylase"/>
    <property type="match status" value="1"/>
</dbReference>
<protein>
    <submittedName>
        <fullName evidence="6">Polysaccharide biosynthesis protein</fullName>
    </submittedName>
</protein>
<keyword evidence="4" id="KW-1133">Transmembrane helix</keyword>
<dbReference type="Pfam" id="PF08660">
    <property type="entry name" value="Alg14"/>
    <property type="match status" value="1"/>
</dbReference>
<dbReference type="Proteomes" id="UP000308230">
    <property type="component" value="Unassembled WGS sequence"/>
</dbReference>
<comment type="caution">
    <text evidence="6">The sequence shown here is derived from an EMBL/GenBank/DDBJ whole genome shotgun (WGS) entry which is preliminary data.</text>
</comment>
<dbReference type="InterPro" id="IPR013969">
    <property type="entry name" value="Oligosacch_biosynth_Alg14"/>
</dbReference>
<evidence type="ECO:0000313" key="6">
    <source>
        <dbReference type="EMBL" id="TLS35185.1"/>
    </source>
</evidence>
<sequence>MKNKKLKVCLISSSGGHLEQLKQLIPTAQQYDMFIVTEANKSSLSLGEKYKTYYMRQQERKSFSFFLDFPINIGKSIVTFLKEKPDVVISTGAGMVIPFCLFAKLYGKKVVFLESFAKINSPTITGIVIYRFADRFYVQWEEMKKHYPDAIYKGGIY</sequence>
<dbReference type="PANTHER" id="PTHR12154">
    <property type="entry name" value="GLYCOSYL TRANSFERASE-RELATED"/>
    <property type="match status" value="1"/>
</dbReference>
<keyword evidence="3" id="KW-0256">Endoplasmic reticulum</keyword>